<evidence type="ECO:0000313" key="2">
    <source>
        <dbReference type="Proteomes" id="UP000622552"/>
    </source>
</evidence>
<dbReference type="Proteomes" id="UP000622552">
    <property type="component" value="Unassembled WGS sequence"/>
</dbReference>
<sequence length="115" mass="12217">MSTPTITTTLADKLRAIADTLDAHPDANRMQAHLFLDVREYGTAAIRNEAERVALVDGIAALFGLTAAPVSLSADYWHHKATALHVPDAVAFTVKTSIASPRRCACGADCTHSTS</sequence>
<protein>
    <submittedName>
        <fullName evidence="1">Uncharacterized protein</fullName>
    </submittedName>
</protein>
<name>A0A8J7GVE2_9ACTN</name>
<dbReference type="EMBL" id="JADOUF010000001">
    <property type="protein sequence ID" value="MBG6139274.1"/>
    <property type="molecule type" value="Genomic_DNA"/>
</dbReference>
<dbReference type="AlphaFoldDB" id="A0A8J7GVE2"/>
<keyword evidence="2" id="KW-1185">Reference proteome</keyword>
<comment type="caution">
    <text evidence="1">The sequence shown here is derived from an EMBL/GenBank/DDBJ whole genome shotgun (WGS) entry which is preliminary data.</text>
</comment>
<evidence type="ECO:0000313" key="1">
    <source>
        <dbReference type="EMBL" id="MBG6139274.1"/>
    </source>
</evidence>
<gene>
    <name evidence="1" type="ORF">IW245_005468</name>
</gene>
<proteinExistence type="predicted"/>
<accession>A0A8J7GVE2</accession>
<organism evidence="1 2">
    <name type="scientific">Longispora fulva</name>
    <dbReference type="NCBI Taxonomy" id="619741"/>
    <lineage>
        <taxon>Bacteria</taxon>
        <taxon>Bacillati</taxon>
        <taxon>Actinomycetota</taxon>
        <taxon>Actinomycetes</taxon>
        <taxon>Micromonosporales</taxon>
        <taxon>Micromonosporaceae</taxon>
        <taxon>Longispora</taxon>
    </lineage>
</organism>
<reference evidence="1" key="1">
    <citation type="submission" date="2020-11" db="EMBL/GenBank/DDBJ databases">
        <title>Sequencing the genomes of 1000 actinobacteria strains.</title>
        <authorList>
            <person name="Klenk H.-P."/>
        </authorList>
    </citation>
    <scope>NUCLEOTIDE SEQUENCE</scope>
    <source>
        <strain evidence="1">DSM 45356</strain>
    </source>
</reference>
<dbReference type="RefSeq" id="WP_197005947.1">
    <property type="nucleotide sequence ID" value="NZ_BONS01000012.1"/>
</dbReference>